<comment type="similarity">
    <text evidence="2">Belongs to the ITPRIP family.</text>
</comment>
<evidence type="ECO:0000313" key="11">
    <source>
        <dbReference type="Proteomes" id="UP000524558"/>
    </source>
</evidence>
<organism evidence="10 11">
    <name type="scientific">Chroicocephalus maculipennis</name>
    <name type="common">Brown-hooded gull</name>
    <name type="synonym">Larus maculipennis</name>
    <dbReference type="NCBI Taxonomy" id="287016"/>
    <lineage>
        <taxon>Eukaryota</taxon>
        <taxon>Metazoa</taxon>
        <taxon>Chordata</taxon>
        <taxon>Craniata</taxon>
        <taxon>Vertebrata</taxon>
        <taxon>Euteleostomi</taxon>
        <taxon>Archelosauria</taxon>
        <taxon>Archosauria</taxon>
        <taxon>Dinosauria</taxon>
        <taxon>Saurischia</taxon>
        <taxon>Theropoda</taxon>
        <taxon>Coelurosauria</taxon>
        <taxon>Aves</taxon>
        <taxon>Neognathae</taxon>
        <taxon>Neoaves</taxon>
        <taxon>Charadriiformes</taxon>
        <taxon>Laridae</taxon>
        <taxon>Chroicocephalus</taxon>
    </lineage>
</organism>
<keyword evidence="7" id="KW-0472">Membrane</keyword>
<keyword evidence="5" id="KW-0732">Signal</keyword>
<name>A0A7K5NQT1_CHRMC</name>
<dbReference type="Pfam" id="PF03281">
    <property type="entry name" value="Mab-21"/>
    <property type="match status" value="1"/>
</dbReference>
<dbReference type="Gene3D" id="1.10.1410.40">
    <property type="match status" value="1"/>
</dbReference>
<dbReference type="InterPro" id="IPR024810">
    <property type="entry name" value="MAB21L/cGLR"/>
</dbReference>
<feature type="domain" description="Mab-21-like nucleotidyltransferase" evidence="8">
    <location>
        <begin position="59"/>
        <end position="198"/>
    </location>
</feature>
<keyword evidence="11" id="KW-1185">Reference proteome</keyword>
<dbReference type="Gene3D" id="3.30.460.90">
    <property type="match status" value="1"/>
</dbReference>
<evidence type="ECO:0000259" key="9">
    <source>
        <dbReference type="Pfam" id="PF20266"/>
    </source>
</evidence>
<dbReference type="InterPro" id="IPR046906">
    <property type="entry name" value="Mab-21_HhH/H2TH-like"/>
</dbReference>
<dbReference type="EMBL" id="VYZF01001275">
    <property type="protein sequence ID" value="NWT44487.1"/>
    <property type="molecule type" value="Genomic_DNA"/>
</dbReference>
<feature type="domain" description="Mab-21-like HhH/H2TH-like" evidence="9">
    <location>
        <begin position="244"/>
        <end position="329"/>
    </location>
</feature>
<evidence type="ECO:0000256" key="1">
    <source>
        <dbReference type="ARBA" id="ARBA00004479"/>
    </source>
</evidence>
<evidence type="ECO:0000256" key="3">
    <source>
        <dbReference type="ARBA" id="ARBA00008307"/>
    </source>
</evidence>
<protein>
    <submittedName>
        <fullName evidence="10">IPIL2 protein</fullName>
    </submittedName>
</protein>
<comment type="similarity">
    <text evidence="3">Belongs to the mab-21 family.</text>
</comment>
<dbReference type="PANTHER" id="PTHR10656">
    <property type="entry name" value="CELL FATE DETERMINING PROTEIN MAB21-RELATED"/>
    <property type="match status" value="1"/>
</dbReference>
<keyword evidence="4" id="KW-0812">Transmembrane</keyword>
<dbReference type="PRINTS" id="PR02107">
    <property type="entry name" value="INOS145TPRIP"/>
</dbReference>
<feature type="non-terminal residue" evidence="10">
    <location>
        <position position="1"/>
    </location>
</feature>
<keyword evidence="6" id="KW-1133">Transmembrane helix</keyword>
<evidence type="ECO:0000256" key="4">
    <source>
        <dbReference type="ARBA" id="ARBA00022692"/>
    </source>
</evidence>
<dbReference type="GO" id="GO:0016020">
    <property type="term" value="C:membrane"/>
    <property type="evidence" value="ECO:0007669"/>
    <property type="project" value="UniProtKB-SubCell"/>
</dbReference>
<dbReference type="PANTHER" id="PTHR10656:SF9">
    <property type="entry name" value="INOSITOL 1,4,5-TRISPHOSPHATE RECEPTOR-INTERACTING PROTEIN-LIKE 2"/>
    <property type="match status" value="1"/>
</dbReference>
<evidence type="ECO:0000313" key="10">
    <source>
        <dbReference type="EMBL" id="NWT44487.1"/>
    </source>
</evidence>
<dbReference type="SMART" id="SM01265">
    <property type="entry name" value="Mab-21"/>
    <property type="match status" value="1"/>
</dbReference>
<reference evidence="10 11" key="1">
    <citation type="submission" date="2019-09" db="EMBL/GenBank/DDBJ databases">
        <title>Bird 10,000 Genomes (B10K) Project - Family phase.</title>
        <authorList>
            <person name="Zhang G."/>
        </authorList>
    </citation>
    <scope>NUCLEOTIDE SEQUENCE [LARGE SCALE GENOMIC DNA]</scope>
    <source>
        <strain evidence="10">B10K-DU-021-33</strain>
        <tissue evidence="10">Mixed tissue sample</tissue>
    </source>
</reference>
<evidence type="ECO:0000259" key="8">
    <source>
        <dbReference type="Pfam" id="PF03281"/>
    </source>
</evidence>
<evidence type="ECO:0000256" key="6">
    <source>
        <dbReference type="ARBA" id="ARBA00022989"/>
    </source>
</evidence>
<dbReference type="Pfam" id="PF20266">
    <property type="entry name" value="Mab-21_C"/>
    <property type="match status" value="1"/>
</dbReference>
<comment type="subcellular location">
    <subcellularLocation>
        <location evidence="1">Membrane</location>
        <topology evidence="1">Single-pass type I membrane protein</topology>
    </subcellularLocation>
</comment>
<evidence type="ECO:0000256" key="5">
    <source>
        <dbReference type="ARBA" id="ARBA00022729"/>
    </source>
</evidence>
<dbReference type="InterPro" id="IPR046903">
    <property type="entry name" value="Mab-21-like_nuc_Trfase"/>
</dbReference>
<dbReference type="Proteomes" id="UP000524558">
    <property type="component" value="Unassembled WGS sequence"/>
</dbReference>
<accession>A0A7K5NQT1</accession>
<proteinExistence type="inferred from homology"/>
<feature type="non-terminal residue" evidence="10">
    <location>
        <position position="391"/>
    </location>
</feature>
<comment type="caution">
    <text evidence="10">The sequence shown here is derived from an EMBL/GenBank/DDBJ whole genome shotgun (WGS) entry which is preliminary data.</text>
</comment>
<sequence length="391" mass="43698">LESFYGRQLRLSPHVLGHSKAHVGRVVAELVRAAKAQGLQPGPLALSLRGDFVRIGSAYEQHKVRSPDCFDILVPLRLPPHLEPQPRSAEGLGTRGAFVCGLRARASWPRRYRPFAEGFCVELQGRSHLSSGLVLRWFQGHLQRCLGAVRYRLQERCRISLSACPGHPPTLHILPCSDYVCCHISMAVRLIPAIPLGDALYLTALPPEGLQGPLAPEALWGLNASRQEQRLLSWLKEQAPASSCHLKCLQILKGLRDLRGQGLEEPFSSQWGRVLSSYVLKTALFSLLLQGPLEAWDERFLVERLEDLVLYLRDCLRKQVLMHFFLGNASLPEAVALPRFLKEATPVNLLAAFDGATLDLAAFQLINTWFQAPHIIRMYSSPRYLRPAPTP</sequence>
<dbReference type="InterPro" id="IPR026250">
    <property type="entry name" value="ITPRIP-like"/>
</dbReference>
<dbReference type="AlphaFoldDB" id="A0A7K5NQT1"/>
<evidence type="ECO:0000256" key="7">
    <source>
        <dbReference type="ARBA" id="ARBA00023136"/>
    </source>
</evidence>
<gene>
    <name evidence="10" type="primary">Itpripl2</name>
    <name evidence="10" type="ORF">CHRMAC_R09491</name>
</gene>
<evidence type="ECO:0000256" key="2">
    <source>
        <dbReference type="ARBA" id="ARBA00005554"/>
    </source>
</evidence>